<evidence type="ECO:0000313" key="1">
    <source>
        <dbReference type="EMBL" id="MBP3963440.1"/>
    </source>
</evidence>
<keyword evidence="2" id="KW-1185">Reference proteome</keyword>
<protein>
    <submittedName>
        <fullName evidence="1">Uncharacterized protein</fullName>
    </submittedName>
</protein>
<accession>A0ABS5CDG2</accession>
<dbReference type="EMBL" id="JAGKSP010000003">
    <property type="protein sequence ID" value="MBP3963440.1"/>
    <property type="molecule type" value="Genomic_DNA"/>
</dbReference>
<gene>
    <name evidence="1" type="ORF">I8J30_12055</name>
</gene>
<proteinExistence type="predicted"/>
<name>A0ABS5CDG2_9BACL</name>
<dbReference type="RefSeq" id="WP_210658491.1">
    <property type="nucleotide sequence ID" value="NZ_JAGKSP010000003.1"/>
</dbReference>
<comment type="caution">
    <text evidence="1">The sequence shown here is derived from an EMBL/GenBank/DDBJ whole genome shotgun (WGS) entry which is preliminary data.</text>
</comment>
<dbReference type="Proteomes" id="UP000673394">
    <property type="component" value="Unassembled WGS sequence"/>
</dbReference>
<evidence type="ECO:0000313" key="2">
    <source>
        <dbReference type="Proteomes" id="UP000673394"/>
    </source>
</evidence>
<reference evidence="1 2" key="1">
    <citation type="submission" date="2021-04" db="EMBL/GenBank/DDBJ databases">
        <title>Paenibacillus sp. DLE-14 whole genome sequence.</title>
        <authorList>
            <person name="Ham Y.J."/>
        </authorList>
    </citation>
    <scope>NUCLEOTIDE SEQUENCE [LARGE SCALE GENOMIC DNA]</scope>
    <source>
        <strain evidence="1 2">DLE-14</strain>
    </source>
</reference>
<sequence>MDTRVGTMRYLYKINEKWSAYAKARGIEISVRITNTTKLSGCKGMYMAEFQHAGLRYHLYHELGQADYELRIVDESYAVTSFEASFGCEDGQAILRIIEVFMQNNYGGIQTSVDCSSGLAKAKLDIYRVRHAGGGSSSSALNQQ</sequence>
<organism evidence="1 2">
    <name type="scientific">Paenibacillus lignilyticus</name>
    <dbReference type="NCBI Taxonomy" id="1172615"/>
    <lineage>
        <taxon>Bacteria</taxon>
        <taxon>Bacillati</taxon>
        <taxon>Bacillota</taxon>
        <taxon>Bacilli</taxon>
        <taxon>Bacillales</taxon>
        <taxon>Paenibacillaceae</taxon>
        <taxon>Paenibacillus</taxon>
    </lineage>
</organism>